<evidence type="ECO:0000313" key="2">
    <source>
        <dbReference type="Proteomes" id="UP000294299"/>
    </source>
</evidence>
<dbReference type="Proteomes" id="UP000294299">
    <property type="component" value="Chromosome NFRAN"/>
</dbReference>
<dbReference type="KEGG" id="nfn:NFRAN_0848"/>
<proteinExistence type="predicted"/>
<sequence length="78" mass="9199">MNVNGIIEIYFFGKVLSALFCRLDKKFAFMILKNTNNQKLNLKQAMKNNHILKCSFNKLSIHFSLKMYYNVFTIDKIS</sequence>
<dbReference type="EMBL" id="LR216287">
    <property type="protein sequence ID" value="VFJ13170.1"/>
    <property type="molecule type" value="Genomic_DNA"/>
</dbReference>
<gene>
    <name evidence="1" type="ORF">NFRAN_0848</name>
</gene>
<dbReference type="AlphaFoldDB" id="A0A484IBY3"/>
<evidence type="ECO:0000313" key="1">
    <source>
        <dbReference type="EMBL" id="VFJ13170.1"/>
    </source>
</evidence>
<organism evidence="1 2">
    <name type="scientific">Candidatus Nitrosocosmicus franklandianus</name>
    <dbReference type="NCBI Taxonomy" id="1798806"/>
    <lineage>
        <taxon>Archaea</taxon>
        <taxon>Nitrososphaerota</taxon>
        <taxon>Nitrososphaeria</taxon>
        <taxon>Nitrososphaerales</taxon>
        <taxon>Nitrososphaeraceae</taxon>
        <taxon>Candidatus Nitrosocosmicus</taxon>
    </lineage>
</organism>
<reference evidence="1 2" key="1">
    <citation type="submission" date="2019-02" db="EMBL/GenBank/DDBJ databases">
        <authorList>
            <person name="Lehtovirta-Morley E L."/>
        </authorList>
    </citation>
    <scope>NUCLEOTIDE SEQUENCE [LARGE SCALE GENOMIC DNA]</scope>
    <source>
        <strain evidence="1">NFRAN1</strain>
    </source>
</reference>
<accession>A0A484IBY3</accession>
<keyword evidence="2" id="KW-1185">Reference proteome</keyword>
<protein>
    <submittedName>
        <fullName evidence="1">Uncharacterized protein</fullName>
    </submittedName>
</protein>
<name>A0A484IBY3_9ARCH</name>